<dbReference type="EMBL" id="CAJNOH010000010">
    <property type="protein sequence ID" value="CAF0744818.1"/>
    <property type="molecule type" value="Genomic_DNA"/>
</dbReference>
<evidence type="ECO:0000313" key="3">
    <source>
        <dbReference type="EMBL" id="CAF0743486.1"/>
    </source>
</evidence>
<feature type="chain" id="PRO_5035597032" evidence="1">
    <location>
        <begin position="21"/>
        <end position="168"/>
    </location>
</feature>
<gene>
    <name evidence="2" type="ORF">JXQ802_LOCUS1188</name>
    <name evidence="3" type="ORF">JXQ802_LOCUS1264</name>
    <name evidence="4" type="ORF">PYM288_LOCUS1761</name>
</gene>
<dbReference type="EMBL" id="CAJNOL010000014">
    <property type="protein sequence ID" value="CAF0743486.1"/>
    <property type="molecule type" value="Genomic_DNA"/>
</dbReference>
<name>A0A813NTN7_9BILA</name>
<sequence length="168" mass="18973">MKLFISFLIINFFIIDGIQNVPVIHPIHVQTIPLHPVTVRLTSAQVTTRKPIISPVTTIHPAKHSWWYWSSSTQFTNLISSSASFTVHYYSSWWEKLSIPTKISLYLFLAVSLIAGACKSLDNVCKSSKQKPPCKESGLPLVKNKIYISTIDDKREESPPSYVEINNA</sequence>
<dbReference type="Proteomes" id="UP000663870">
    <property type="component" value="Unassembled WGS sequence"/>
</dbReference>
<protein>
    <submittedName>
        <fullName evidence="4">Uncharacterized protein</fullName>
    </submittedName>
</protein>
<dbReference type="AlphaFoldDB" id="A0A813NTN7"/>
<dbReference type="Proteomes" id="UP000663854">
    <property type="component" value="Unassembled WGS sequence"/>
</dbReference>
<evidence type="ECO:0000313" key="2">
    <source>
        <dbReference type="EMBL" id="CAF0742145.1"/>
    </source>
</evidence>
<comment type="caution">
    <text evidence="4">The sequence shown here is derived from an EMBL/GenBank/DDBJ whole genome shotgun (WGS) entry which is preliminary data.</text>
</comment>
<evidence type="ECO:0000313" key="4">
    <source>
        <dbReference type="EMBL" id="CAF0744818.1"/>
    </source>
</evidence>
<evidence type="ECO:0000256" key="1">
    <source>
        <dbReference type="SAM" id="SignalP"/>
    </source>
</evidence>
<evidence type="ECO:0000313" key="6">
    <source>
        <dbReference type="Proteomes" id="UP000663870"/>
    </source>
</evidence>
<dbReference type="EMBL" id="CAJNOL010000013">
    <property type="protein sequence ID" value="CAF0742145.1"/>
    <property type="molecule type" value="Genomic_DNA"/>
</dbReference>
<keyword evidence="1" id="KW-0732">Signal</keyword>
<reference evidence="4" key="1">
    <citation type="submission" date="2021-02" db="EMBL/GenBank/DDBJ databases">
        <authorList>
            <person name="Nowell W R."/>
        </authorList>
    </citation>
    <scope>NUCLEOTIDE SEQUENCE</scope>
</reference>
<proteinExistence type="predicted"/>
<feature type="signal peptide" evidence="1">
    <location>
        <begin position="1"/>
        <end position="20"/>
    </location>
</feature>
<organism evidence="4 5">
    <name type="scientific">Rotaria sordida</name>
    <dbReference type="NCBI Taxonomy" id="392033"/>
    <lineage>
        <taxon>Eukaryota</taxon>
        <taxon>Metazoa</taxon>
        <taxon>Spiralia</taxon>
        <taxon>Gnathifera</taxon>
        <taxon>Rotifera</taxon>
        <taxon>Eurotatoria</taxon>
        <taxon>Bdelloidea</taxon>
        <taxon>Philodinida</taxon>
        <taxon>Philodinidae</taxon>
        <taxon>Rotaria</taxon>
    </lineage>
</organism>
<evidence type="ECO:0000313" key="5">
    <source>
        <dbReference type="Proteomes" id="UP000663854"/>
    </source>
</evidence>
<accession>A0A813NTN7</accession>
<keyword evidence="6" id="KW-1185">Reference proteome</keyword>